<dbReference type="GeneID" id="81425882"/>
<evidence type="ECO:0000313" key="2">
    <source>
        <dbReference type="Proteomes" id="UP001149163"/>
    </source>
</evidence>
<dbReference type="EMBL" id="JAPQKN010000002">
    <property type="protein sequence ID" value="KAJ5168987.1"/>
    <property type="molecule type" value="Genomic_DNA"/>
</dbReference>
<accession>A0A9W9LPP7</accession>
<name>A0A9W9LPP7_9EURO</name>
<gene>
    <name evidence="1" type="ORF">N7482_004581</name>
</gene>
<dbReference type="RefSeq" id="XP_056545448.1">
    <property type="nucleotide sequence ID" value="XM_056686706.1"/>
</dbReference>
<dbReference type="AlphaFoldDB" id="A0A9W9LPP7"/>
<evidence type="ECO:0000313" key="1">
    <source>
        <dbReference type="EMBL" id="KAJ5168987.1"/>
    </source>
</evidence>
<reference evidence="1" key="2">
    <citation type="journal article" date="2023" name="IMA Fungus">
        <title>Comparative genomic study of the Penicillium genus elucidates a diverse pangenome and 15 lateral gene transfer events.</title>
        <authorList>
            <person name="Petersen C."/>
            <person name="Sorensen T."/>
            <person name="Nielsen M.R."/>
            <person name="Sondergaard T.E."/>
            <person name="Sorensen J.L."/>
            <person name="Fitzpatrick D.A."/>
            <person name="Frisvad J.C."/>
            <person name="Nielsen K.L."/>
        </authorList>
    </citation>
    <scope>NUCLEOTIDE SEQUENCE</scope>
    <source>
        <strain evidence="1">IBT 26290</strain>
    </source>
</reference>
<dbReference type="Proteomes" id="UP001149163">
    <property type="component" value="Unassembled WGS sequence"/>
</dbReference>
<organism evidence="1 2">
    <name type="scientific">Penicillium canariense</name>
    <dbReference type="NCBI Taxonomy" id="189055"/>
    <lineage>
        <taxon>Eukaryota</taxon>
        <taxon>Fungi</taxon>
        <taxon>Dikarya</taxon>
        <taxon>Ascomycota</taxon>
        <taxon>Pezizomycotina</taxon>
        <taxon>Eurotiomycetes</taxon>
        <taxon>Eurotiomycetidae</taxon>
        <taxon>Eurotiales</taxon>
        <taxon>Aspergillaceae</taxon>
        <taxon>Penicillium</taxon>
    </lineage>
</organism>
<protein>
    <submittedName>
        <fullName evidence="1">Uncharacterized protein</fullName>
    </submittedName>
</protein>
<keyword evidence="2" id="KW-1185">Reference proteome</keyword>
<sequence length="80" mass="8999">MGRQQEMKFSFRRAANETKGDAEKNLTLSVAQYGDVMARYDTIDGDRRIAGVYESIHDNDTVLLPSSRHIRPAMDLVVVA</sequence>
<dbReference type="OrthoDB" id="97518at2759"/>
<comment type="caution">
    <text evidence="1">The sequence shown here is derived from an EMBL/GenBank/DDBJ whole genome shotgun (WGS) entry which is preliminary data.</text>
</comment>
<reference evidence="1" key="1">
    <citation type="submission" date="2022-11" db="EMBL/GenBank/DDBJ databases">
        <authorList>
            <person name="Petersen C."/>
        </authorList>
    </citation>
    <scope>NUCLEOTIDE SEQUENCE</scope>
    <source>
        <strain evidence="1">IBT 26290</strain>
    </source>
</reference>
<proteinExistence type="predicted"/>